<dbReference type="STRING" id="402881.Plav_0992"/>
<evidence type="ECO:0000313" key="4">
    <source>
        <dbReference type="Proteomes" id="UP000006377"/>
    </source>
</evidence>
<dbReference type="OrthoDB" id="9807387at2"/>
<feature type="domain" description="Isochorismatase-like" evidence="2">
    <location>
        <begin position="26"/>
        <end position="214"/>
    </location>
</feature>
<dbReference type="HOGENOM" id="CLU_068979_8_2_5"/>
<proteinExistence type="predicted"/>
<dbReference type="KEGG" id="pla:Plav_0992"/>
<dbReference type="Gene3D" id="3.40.50.850">
    <property type="entry name" value="Isochorismatase-like"/>
    <property type="match status" value="1"/>
</dbReference>
<dbReference type="AlphaFoldDB" id="A7HRT2"/>
<dbReference type="Proteomes" id="UP000006377">
    <property type="component" value="Chromosome"/>
</dbReference>
<dbReference type="InterPro" id="IPR050272">
    <property type="entry name" value="Isochorismatase-like_hydrls"/>
</dbReference>
<evidence type="ECO:0000256" key="1">
    <source>
        <dbReference type="ARBA" id="ARBA00022801"/>
    </source>
</evidence>
<dbReference type="InterPro" id="IPR036380">
    <property type="entry name" value="Isochorismatase-like_sf"/>
</dbReference>
<evidence type="ECO:0000259" key="2">
    <source>
        <dbReference type="Pfam" id="PF00857"/>
    </source>
</evidence>
<gene>
    <name evidence="3" type="ordered locus">Plav_0992</name>
</gene>
<protein>
    <submittedName>
        <fullName evidence="3">Isochorismatase hydrolase</fullName>
    </submittedName>
</protein>
<dbReference type="SUPFAM" id="SSF52499">
    <property type="entry name" value="Isochorismatase-like hydrolases"/>
    <property type="match status" value="1"/>
</dbReference>
<dbReference type="GO" id="GO:0016787">
    <property type="term" value="F:hydrolase activity"/>
    <property type="evidence" value="ECO:0007669"/>
    <property type="project" value="UniProtKB-KW"/>
</dbReference>
<dbReference type="PANTHER" id="PTHR43540">
    <property type="entry name" value="PEROXYUREIDOACRYLATE/UREIDOACRYLATE AMIDOHYDROLASE-RELATED"/>
    <property type="match status" value="1"/>
</dbReference>
<name>A7HRT2_PARL1</name>
<organism evidence="3 4">
    <name type="scientific">Parvibaculum lavamentivorans (strain DS-1 / DSM 13023 / NCIMB 13966)</name>
    <dbReference type="NCBI Taxonomy" id="402881"/>
    <lineage>
        <taxon>Bacteria</taxon>
        <taxon>Pseudomonadati</taxon>
        <taxon>Pseudomonadota</taxon>
        <taxon>Alphaproteobacteria</taxon>
        <taxon>Hyphomicrobiales</taxon>
        <taxon>Parvibaculaceae</taxon>
        <taxon>Parvibaculum</taxon>
    </lineage>
</organism>
<evidence type="ECO:0000313" key="3">
    <source>
        <dbReference type="EMBL" id="ABS62615.1"/>
    </source>
</evidence>
<dbReference type="Pfam" id="PF00857">
    <property type="entry name" value="Isochorismatase"/>
    <property type="match status" value="1"/>
</dbReference>
<dbReference type="InterPro" id="IPR000868">
    <property type="entry name" value="Isochorismatase-like_dom"/>
</dbReference>
<dbReference type="RefSeq" id="WP_012109871.1">
    <property type="nucleotide sequence ID" value="NC_009719.1"/>
</dbReference>
<dbReference type="EMBL" id="CP000774">
    <property type="protein sequence ID" value="ABS62615.1"/>
    <property type="molecule type" value="Genomic_DNA"/>
</dbReference>
<reference evidence="3 4" key="1">
    <citation type="journal article" date="2011" name="Stand. Genomic Sci.">
        <title>Complete genome sequence of Parvibaculum lavamentivorans type strain (DS-1(T)).</title>
        <authorList>
            <person name="Schleheck D."/>
            <person name="Weiss M."/>
            <person name="Pitluck S."/>
            <person name="Bruce D."/>
            <person name="Land M.L."/>
            <person name="Han S."/>
            <person name="Saunders E."/>
            <person name="Tapia R."/>
            <person name="Detter C."/>
            <person name="Brettin T."/>
            <person name="Han J."/>
            <person name="Woyke T."/>
            <person name="Goodwin L."/>
            <person name="Pennacchio L."/>
            <person name="Nolan M."/>
            <person name="Cook A.M."/>
            <person name="Kjelleberg S."/>
            <person name="Thomas T."/>
        </authorList>
    </citation>
    <scope>NUCLEOTIDE SEQUENCE [LARGE SCALE GENOMIC DNA]</scope>
    <source>
        <strain evidence="4">DS-1 / DSM 13023 / NCIMB 13966</strain>
    </source>
</reference>
<dbReference type="eggNOG" id="COG1335">
    <property type="taxonomic scope" value="Bacteria"/>
</dbReference>
<dbReference type="CDD" id="cd00431">
    <property type="entry name" value="cysteine_hydrolases"/>
    <property type="match status" value="1"/>
</dbReference>
<accession>A7HRT2</accession>
<sequence>MNAVMNNDPVTTGLDGLADWIGPKRTALCIIDIQADFAAPDGLMASFGVDMSSVPEAIANAERLIAAAREAAVPVIFIGLETSAETDSPVWTERMRRRDGDPEAESNVCRAGTSGAAFYGPQPQPGDVVVMKPKYSAFHATSFSRVLEEKGVDTLVVCGLTTECCIGNTVSDAFHRDYHVIIADDACAAYGEDIHRAAIAILELNCAILRSTAEIEAAWSKAHG</sequence>
<keyword evidence="4" id="KW-1185">Reference proteome</keyword>
<keyword evidence="1 3" id="KW-0378">Hydrolase</keyword>